<evidence type="ECO:0000256" key="4">
    <source>
        <dbReference type="ARBA" id="ARBA00022692"/>
    </source>
</evidence>
<comment type="caution">
    <text evidence="8">The sequence shown here is derived from an EMBL/GenBank/DDBJ whole genome shotgun (WGS) entry which is preliminary data.</text>
</comment>
<evidence type="ECO:0000256" key="7">
    <source>
        <dbReference type="RuleBase" id="RU003879"/>
    </source>
</evidence>
<dbReference type="GO" id="GO:0015031">
    <property type="term" value="P:protein transport"/>
    <property type="evidence" value="ECO:0007669"/>
    <property type="project" value="UniProtKB-KW"/>
</dbReference>
<keyword evidence="3" id="KW-1003">Cell membrane</keyword>
<evidence type="ECO:0000313" key="9">
    <source>
        <dbReference type="Proteomes" id="UP000037046"/>
    </source>
</evidence>
<evidence type="ECO:0000256" key="5">
    <source>
        <dbReference type="ARBA" id="ARBA00022989"/>
    </source>
</evidence>
<dbReference type="GO" id="GO:0005886">
    <property type="term" value="C:plasma membrane"/>
    <property type="evidence" value="ECO:0007669"/>
    <property type="project" value="UniProtKB-SubCell"/>
</dbReference>
<keyword evidence="5" id="KW-1133">Transmembrane helix</keyword>
<dbReference type="Pfam" id="PF02472">
    <property type="entry name" value="ExbD"/>
    <property type="match status" value="1"/>
</dbReference>
<dbReference type="InterPro" id="IPR003400">
    <property type="entry name" value="ExbD"/>
</dbReference>
<dbReference type="EMBL" id="LGVV01000004">
    <property type="protein sequence ID" value="KNX42931.1"/>
    <property type="molecule type" value="Genomic_DNA"/>
</dbReference>
<name>A0A0L6CYY8_9RHOB</name>
<dbReference type="GO" id="GO:0022857">
    <property type="term" value="F:transmembrane transporter activity"/>
    <property type="evidence" value="ECO:0007669"/>
    <property type="project" value="InterPro"/>
</dbReference>
<dbReference type="Gene3D" id="3.30.420.270">
    <property type="match status" value="1"/>
</dbReference>
<reference evidence="9" key="1">
    <citation type="submission" date="2015-07" db="EMBL/GenBank/DDBJ databases">
        <title>Draft Genome Sequence of Roseovarius tolerans EL-164, a producer of N-Acylated Alanine Methyl Esters (NAMEs).</title>
        <authorList>
            <person name="Voget S."/>
            <person name="Bruns H."/>
            <person name="Wagner-Doebler I."/>
            <person name="Schulz S."/>
            <person name="Daniel R."/>
        </authorList>
    </citation>
    <scope>NUCLEOTIDE SEQUENCE [LARGE SCALE GENOMIC DNA]</scope>
    <source>
        <strain evidence="9">EL-164</strain>
    </source>
</reference>
<keyword evidence="4 7" id="KW-0812">Transmembrane</keyword>
<dbReference type="Proteomes" id="UP000037046">
    <property type="component" value="Unassembled WGS sequence"/>
</dbReference>
<protein>
    <submittedName>
        <fullName evidence="8">Biopolymer transport protein ExbD</fullName>
    </submittedName>
</protein>
<dbReference type="STRING" id="74031.SAMN04488077_11098"/>
<evidence type="ECO:0000256" key="2">
    <source>
        <dbReference type="ARBA" id="ARBA00005811"/>
    </source>
</evidence>
<sequence>MMSFGQPRAPRRPSLTPMIDVVFLLLVFFMLAARFGHDMTLPLSTGGSGNATYDGPPRLIGIAAEGLTLNGSAVTLDTLPAALAPLMADTGDAVVLRPAAGADLQSLIAVTDALRAAGLTRLIVVE</sequence>
<keyword evidence="6" id="KW-0472">Membrane</keyword>
<proteinExistence type="inferred from homology"/>
<gene>
    <name evidence="8" type="ORF">ROTO_05780</name>
</gene>
<comment type="similarity">
    <text evidence="2 7">Belongs to the ExbD/TolR family.</text>
</comment>
<evidence type="ECO:0000256" key="1">
    <source>
        <dbReference type="ARBA" id="ARBA00004162"/>
    </source>
</evidence>
<comment type="subcellular location">
    <subcellularLocation>
        <location evidence="1">Cell membrane</location>
        <topology evidence="1">Single-pass membrane protein</topology>
    </subcellularLocation>
    <subcellularLocation>
        <location evidence="7">Cell membrane</location>
        <topology evidence="7">Single-pass type II membrane protein</topology>
    </subcellularLocation>
</comment>
<evidence type="ECO:0000313" key="8">
    <source>
        <dbReference type="EMBL" id="KNX42931.1"/>
    </source>
</evidence>
<dbReference type="PANTHER" id="PTHR30558">
    <property type="entry name" value="EXBD MEMBRANE COMPONENT OF PMF-DRIVEN MACROMOLECULE IMPORT SYSTEM"/>
    <property type="match status" value="1"/>
</dbReference>
<keyword evidence="7" id="KW-0653">Protein transport</keyword>
<accession>A0A0L6CYY8</accession>
<evidence type="ECO:0000256" key="3">
    <source>
        <dbReference type="ARBA" id="ARBA00022475"/>
    </source>
</evidence>
<dbReference type="PATRIC" id="fig|74031.6.peg.594"/>
<dbReference type="AlphaFoldDB" id="A0A0L6CYY8"/>
<keyword evidence="9" id="KW-1185">Reference proteome</keyword>
<evidence type="ECO:0000256" key="6">
    <source>
        <dbReference type="ARBA" id="ARBA00023136"/>
    </source>
</evidence>
<dbReference type="PANTHER" id="PTHR30558:SF3">
    <property type="entry name" value="BIOPOLYMER TRANSPORT PROTEIN EXBD-RELATED"/>
    <property type="match status" value="1"/>
</dbReference>
<organism evidence="8 9">
    <name type="scientific">Roseovarius tolerans</name>
    <dbReference type="NCBI Taxonomy" id="74031"/>
    <lineage>
        <taxon>Bacteria</taxon>
        <taxon>Pseudomonadati</taxon>
        <taxon>Pseudomonadota</taxon>
        <taxon>Alphaproteobacteria</taxon>
        <taxon>Rhodobacterales</taxon>
        <taxon>Roseobacteraceae</taxon>
        <taxon>Roseovarius</taxon>
    </lineage>
</organism>
<keyword evidence="7" id="KW-0813">Transport</keyword>